<feature type="transmembrane region" description="Helical" evidence="6">
    <location>
        <begin position="282"/>
        <end position="300"/>
    </location>
</feature>
<feature type="domain" description="Type II secretion system protein GspF" evidence="7">
    <location>
        <begin position="143"/>
        <end position="262"/>
    </location>
</feature>
<comment type="caution">
    <text evidence="8">The sequence shown here is derived from an EMBL/GenBank/DDBJ whole genome shotgun (WGS) entry which is preliminary data.</text>
</comment>
<dbReference type="GO" id="GO:0005886">
    <property type="term" value="C:plasma membrane"/>
    <property type="evidence" value="ECO:0007669"/>
    <property type="project" value="UniProtKB-SubCell"/>
</dbReference>
<sequence length="306" mass="34150">MSAVALLGMAQTLGIIAVMTVLVQVLWFRRRQKVLLNDRVRQRLQQRTEIAVEPAMAKVASSPLDRVLLRADIRLSRVQLTLLAVVTFILVALVLASSGVIPSLVVLALIIASAWLYWRFRFQQQRRTIFESLPGIMDSTLRYMDAGRSLEASLQESFNDAPTVFAPLTFRLRSAIDAGRDYTGLFDDFSRLYQVPSLVMVSIALRTSSRFGSSVRPVLQQVASSLRSQQELRREFMASTAETRFTAGAFTLLPLGMAAYMMLINEKYAEVLLHTDTGHTMLIVAGILQGLGVIVIWRMVQGVGRE</sequence>
<dbReference type="PANTHER" id="PTHR35007">
    <property type="entry name" value="INTEGRAL MEMBRANE PROTEIN-RELATED"/>
    <property type="match status" value="1"/>
</dbReference>
<evidence type="ECO:0000313" key="9">
    <source>
        <dbReference type="Proteomes" id="UP000029444"/>
    </source>
</evidence>
<keyword evidence="9" id="KW-1185">Reference proteome</keyword>
<reference evidence="8 9" key="1">
    <citation type="submission" date="2012-09" db="EMBL/GenBank/DDBJ databases">
        <title>Genome Sequence of alkane-degrading Bacterium Alcanivorax sp. 19-m-6.</title>
        <authorList>
            <person name="Lai Q."/>
            <person name="Shao Z."/>
        </authorList>
    </citation>
    <scope>NUCLEOTIDE SEQUENCE [LARGE SCALE GENOMIC DNA]</scope>
    <source>
        <strain evidence="8 9">19-m-6</strain>
    </source>
</reference>
<evidence type="ECO:0000313" key="8">
    <source>
        <dbReference type="EMBL" id="KGD64647.1"/>
    </source>
</evidence>
<dbReference type="EMBL" id="ARXV01000007">
    <property type="protein sequence ID" value="KGD64647.1"/>
    <property type="molecule type" value="Genomic_DNA"/>
</dbReference>
<evidence type="ECO:0000256" key="6">
    <source>
        <dbReference type="SAM" id="Phobius"/>
    </source>
</evidence>
<keyword evidence="2" id="KW-1003">Cell membrane</keyword>
<dbReference type="PATRIC" id="fig|1177154.3.peg.2047"/>
<dbReference type="OrthoDB" id="6074830at2"/>
<feature type="transmembrane region" description="Helical" evidence="6">
    <location>
        <begin position="6"/>
        <end position="28"/>
    </location>
</feature>
<dbReference type="Proteomes" id="UP000029444">
    <property type="component" value="Unassembled WGS sequence"/>
</dbReference>
<dbReference type="InterPro" id="IPR018076">
    <property type="entry name" value="T2SS_GspF_dom"/>
</dbReference>
<evidence type="ECO:0000256" key="3">
    <source>
        <dbReference type="ARBA" id="ARBA00022692"/>
    </source>
</evidence>
<organism evidence="8 9">
    <name type="scientific">Alcanivorax nanhaiticus</name>
    <dbReference type="NCBI Taxonomy" id="1177154"/>
    <lineage>
        <taxon>Bacteria</taxon>
        <taxon>Pseudomonadati</taxon>
        <taxon>Pseudomonadota</taxon>
        <taxon>Gammaproteobacteria</taxon>
        <taxon>Oceanospirillales</taxon>
        <taxon>Alcanivoracaceae</taxon>
        <taxon>Alcanivorax</taxon>
    </lineage>
</organism>
<comment type="subcellular location">
    <subcellularLocation>
        <location evidence="1">Cell membrane</location>
        <topology evidence="1">Multi-pass membrane protein</topology>
    </subcellularLocation>
</comment>
<evidence type="ECO:0000256" key="4">
    <source>
        <dbReference type="ARBA" id="ARBA00022989"/>
    </source>
</evidence>
<evidence type="ECO:0000259" key="7">
    <source>
        <dbReference type="Pfam" id="PF00482"/>
    </source>
</evidence>
<evidence type="ECO:0000256" key="2">
    <source>
        <dbReference type="ARBA" id="ARBA00022475"/>
    </source>
</evidence>
<keyword evidence="3 6" id="KW-0812">Transmembrane</keyword>
<feature type="transmembrane region" description="Helical" evidence="6">
    <location>
        <begin position="101"/>
        <end position="118"/>
    </location>
</feature>
<dbReference type="eggNOG" id="COG4965">
    <property type="taxonomic scope" value="Bacteria"/>
</dbReference>
<dbReference type="PANTHER" id="PTHR35007:SF1">
    <property type="entry name" value="PILUS ASSEMBLY PROTEIN"/>
    <property type="match status" value="1"/>
</dbReference>
<protein>
    <submittedName>
        <fullName evidence="8">Type II secretion system protein</fullName>
    </submittedName>
</protein>
<proteinExistence type="predicted"/>
<keyword evidence="4 6" id="KW-1133">Transmembrane helix</keyword>
<evidence type="ECO:0000256" key="1">
    <source>
        <dbReference type="ARBA" id="ARBA00004651"/>
    </source>
</evidence>
<gene>
    <name evidence="8" type="ORF">Y5S_02013</name>
</gene>
<dbReference type="AlphaFoldDB" id="A0A095SJB2"/>
<dbReference type="RefSeq" id="WP_035232746.1">
    <property type="nucleotide sequence ID" value="NZ_ARXV01000007.1"/>
</dbReference>
<feature type="transmembrane region" description="Helical" evidence="6">
    <location>
        <begin position="243"/>
        <end position="262"/>
    </location>
</feature>
<name>A0A095SJB2_9GAMM</name>
<accession>A0A095SJB2</accession>
<feature type="transmembrane region" description="Helical" evidence="6">
    <location>
        <begin position="78"/>
        <end position="95"/>
    </location>
</feature>
<evidence type="ECO:0000256" key="5">
    <source>
        <dbReference type="ARBA" id="ARBA00023136"/>
    </source>
</evidence>
<dbReference type="Pfam" id="PF00482">
    <property type="entry name" value="T2SSF"/>
    <property type="match status" value="1"/>
</dbReference>
<keyword evidence="5 6" id="KW-0472">Membrane</keyword>
<dbReference type="STRING" id="1177154.Y5S_02013"/>